<reference evidence="2" key="1">
    <citation type="submission" date="2014-11" db="EMBL/GenBank/DDBJ databases">
        <authorList>
            <person name="Amaro Gonzalez C."/>
        </authorList>
    </citation>
    <scope>NUCLEOTIDE SEQUENCE</scope>
</reference>
<evidence type="ECO:0000256" key="1">
    <source>
        <dbReference type="SAM" id="MobiDB-lite"/>
    </source>
</evidence>
<organism evidence="2">
    <name type="scientific">Anguilla anguilla</name>
    <name type="common">European freshwater eel</name>
    <name type="synonym">Muraena anguilla</name>
    <dbReference type="NCBI Taxonomy" id="7936"/>
    <lineage>
        <taxon>Eukaryota</taxon>
        <taxon>Metazoa</taxon>
        <taxon>Chordata</taxon>
        <taxon>Craniata</taxon>
        <taxon>Vertebrata</taxon>
        <taxon>Euteleostomi</taxon>
        <taxon>Actinopterygii</taxon>
        <taxon>Neopterygii</taxon>
        <taxon>Teleostei</taxon>
        <taxon>Anguilliformes</taxon>
        <taxon>Anguillidae</taxon>
        <taxon>Anguilla</taxon>
    </lineage>
</organism>
<proteinExistence type="predicted"/>
<name>A0A0E9PD80_ANGAN</name>
<dbReference type="EMBL" id="GBXM01105961">
    <property type="protein sequence ID" value="JAH02616.1"/>
    <property type="molecule type" value="Transcribed_RNA"/>
</dbReference>
<sequence length="22" mass="2608">MVWKPHGQHLRSLPGKTRRSVH</sequence>
<accession>A0A0E9PD80</accession>
<feature type="region of interest" description="Disordered" evidence="1">
    <location>
        <begin position="1"/>
        <end position="22"/>
    </location>
</feature>
<reference evidence="2" key="2">
    <citation type="journal article" date="2015" name="Fish Shellfish Immunol.">
        <title>Early steps in the European eel (Anguilla anguilla)-Vibrio vulnificus interaction in the gills: Role of the RtxA13 toxin.</title>
        <authorList>
            <person name="Callol A."/>
            <person name="Pajuelo D."/>
            <person name="Ebbesson L."/>
            <person name="Teles M."/>
            <person name="MacKenzie S."/>
            <person name="Amaro C."/>
        </authorList>
    </citation>
    <scope>NUCLEOTIDE SEQUENCE</scope>
</reference>
<dbReference type="AlphaFoldDB" id="A0A0E9PD80"/>
<evidence type="ECO:0000313" key="2">
    <source>
        <dbReference type="EMBL" id="JAH02616.1"/>
    </source>
</evidence>
<protein>
    <submittedName>
        <fullName evidence="2">Uncharacterized protein</fullName>
    </submittedName>
</protein>